<dbReference type="SUPFAM" id="SSF50156">
    <property type="entry name" value="PDZ domain-like"/>
    <property type="match status" value="1"/>
</dbReference>
<dbReference type="Pfam" id="PF13365">
    <property type="entry name" value="Trypsin_2"/>
    <property type="match status" value="1"/>
</dbReference>
<dbReference type="RefSeq" id="WP_268614637.1">
    <property type="nucleotide sequence ID" value="NZ_JAMDMX010000027.1"/>
</dbReference>
<keyword evidence="4" id="KW-0720">Serine protease</keyword>
<evidence type="ECO:0000256" key="1">
    <source>
        <dbReference type="ARBA" id="ARBA00010541"/>
    </source>
</evidence>
<evidence type="ECO:0000256" key="3">
    <source>
        <dbReference type="ARBA" id="ARBA00022801"/>
    </source>
</evidence>
<evidence type="ECO:0000256" key="6">
    <source>
        <dbReference type="SAM" id="Phobius"/>
    </source>
</evidence>
<feature type="transmembrane region" description="Helical" evidence="6">
    <location>
        <begin position="39"/>
        <end position="61"/>
    </location>
</feature>
<evidence type="ECO:0000256" key="2">
    <source>
        <dbReference type="ARBA" id="ARBA00022670"/>
    </source>
</evidence>
<dbReference type="SUPFAM" id="SSF50494">
    <property type="entry name" value="Trypsin-like serine proteases"/>
    <property type="match status" value="1"/>
</dbReference>
<keyword evidence="9" id="KW-1185">Reference proteome</keyword>
<evidence type="ECO:0000256" key="4">
    <source>
        <dbReference type="ARBA" id="ARBA00022825"/>
    </source>
</evidence>
<dbReference type="InterPro" id="IPR001478">
    <property type="entry name" value="PDZ"/>
</dbReference>
<dbReference type="Gene3D" id="2.40.10.10">
    <property type="entry name" value="Trypsin-like serine proteases"/>
    <property type="match status" value="2"/>
</dbReference>
<gene>
    <name evidence="8" type="ORF">M5X19_09425</name>
</gene>
<dbReference type="PRINTS" id="PR00834">
    <property type="entry name" value="PROTEASES2C"/>
</dbReference>
<keyword evidence="6" id="KW-1133">Transmembrane helix</keyword>
<dbReference type="PANTHER" id="PTHR43343">
    <property type="entry name" value="PEPTIDASE S12"/>
    <property type="match status" value="1"/>
</dbReference>
<comment type="caution">
    <text evidence="8">The sequence shown here is derived from an EMBL/GenBank/DDBJ whole genome shotgun (WGS) entry which is preliminary data.</text>
</comment>
<dbReference type="PANTHER" id="PTHR43343:SF3">
    <property type="entry name" value="PROTEASE DO-LIKE 8, CHLOROPLASTIC"/>
    <property type="match status" value="1"/>
</dbReference>
<keyword evidence="3" id="KW-0378">Hydrolase</keyword>
<organism evidence="8 9">
    <name type="scientific">Paenibacillus alginolyticus</name>
    <dbReference type="NCBI Taxonomy" id="59839"/>
    <lineage>
        <taxon>Bacteria</taxon>
        <taxon>Bacillati</taxon>
        <taxon>Bacillota</taxon>
        <taxon>Bacilli</taxon>
        <taxon>Bacillales</taxon>
        <taxon>Paenibacillaceae</taxon>
        <taxon>Paenibacillus</taxon>
    </lineage>
</organism>
<comment type="similarity">
    <text evidence="1">Belongs to the peptidase S1C family.</text>
</comment>
<evidence type="ECO:0000259" key="7">
    <source>
        <dbReference type="Pfam" id="PF13180"/>
    </source>
</evidence>
<reference evidence="8 9" key="1">
    <citation type="submission" date="2022-05" db="EMBL/GenBank/DDBJ databases">
        <title>Genome Sequencing of Bee-Associated Microbes.</title>
        <authorList>
            <person name="Dunlap C."/>
        </authorList>
    </citation>
    <scope>NUCLEOTIDE SEQUENCE [LARGE SCALE GENOMIC DNA]</scope>
    <source>
        <strain evidence="8 9">NRRL B-14421</strain>
    </source>
</reference>
<dbReference type="Proteomes" id="UP001527099">
    <property type="component" value="Unassembled WGS sequence"/>
</dbReference>
<evidence type="ECO:0000313" key="9">
    <source>
        <dbReference type="Proteomes" id="UP001527099"/>
    </source>
</evidence>
<dbReference type="InterPro" id="IPR051201">
    <property type="entry name" value="Chloro_Bact_Ser_Proteases"/>
</dbReference>
<proteinExistence type="inferred from homology"/>
<keyword evidence="6" id="KW-0812">Transmembrane</keyword>
<dbReference type="InterPro" id="IPR036034">
    <property type="entry name" value="PDZ_sf"/>
</dbReference>
<name>A0ABT4GAA1_9BACL</name>
<dbReference type="InterPro" id="IPR001940">
    <property type="entry name" value="Peptidase_S1C"/>
</dbReference>
<dbReference type="Gene3D" id="2.30.42.10">
    <property type="match status" value="1"/>
</dbReference>
<dbReference type="InterPro" id="IPR009003">
    <property type="entry name" value="Peptidase_S1_PA"/>
</dbReference>
<evidence type="ECO:0000256" key="5">
    <source>
        <dbReference type="SAM" id="MobiDB-lite"/>
    </source>
</evidence>
<evidence type="ECO:0000313" key="8">
    <source>
        <dbReference type="EMBL" id="MCY9693112.1"/>
    </source>
</evidence>
<feature type="region of interest" description="Disordered" evidence="5">
    <location>
        <begin position="1"/>
        <end position="26"/>
    </location>
</feature>
<sequence>MSLFDDDFYSTKRSKQRQDTWRPKGTGAFTSFAGRRRNVALIAGVGGALAMLLLVGLVAGFGKSNTSGAPLAIPASVAKAEAHPMNSNDSVVAATEKIKPAVVSVISSKKDDKGQETGLGIGSGVIFARNGDKVRIVTNSHVVESGNQFEIVNFQGEHRKATLIGRDRITDLALLEADGKDIKVLAEFGDSESLRAGEMAIAVGNPLGLGFSPTVTQGIISSPKRTIPVSLAREGTDYDWEMDVIQTDAAINQGNSGGPLVNIEGKVIGINSMKISDTGVEGLGFAIPINSVKPIMESLIKDHKVKRPLMGVSTQELQAFKGTDVLKLPADVKTGVIVFDVSGPAKEAGLKAQDVIVQLDDRKIDSTISLRKYLYNEKKIGDKVNVVYYRGGKKLNAVVTLVEAMDK</sequence>
<dbReference type="EMBL" id="JAMDMX010000027">
    <property type="protein sequence ID" value="MCY9693112.1"/>
    <property type="molecule type" value="Genomic_DNA"/>
</dbReference>
<dbReference type="Pfam" id="PF13180">
    <property type="entry name" value="PDZ_2"/>
    <property type="match status" value="1"/>
</dbReference>
<keyword evidence="2" id="KW-0645">Protease</keyword>
<accession>A0ABT4GAA1</accession>
<dbReference type="InterPro" id="IPR043504">
    <property type="entry name" value="Peptidase_S1_PA_chymotrypsin"/>
</dbReference>
<protein>
    <submittedName>
        <fullName evidence="8">Trypsin-like peptidase domain-containing protein</fullName>
    </submittedName>
</protein>
<keyword evidence="6" id="KW-0472">Membrane</keyword>
<feature type="domain" description="PDZ" evidence="7">
    <location>
        <begin position="308"/>
        <end position="401"/>
    </location>
</feature>